<dbReference type="GO" id="GO:0003824">
    <property type="term" value="F:catalytic activity"/>
    <property type="evidence" value="ECO:0007669"/>
    <property type="project" value="UniProtKB-ARBA"/>
</dbReference>
<dbReference type="PANTHER" id="PTHR46663:SF2">
    <property type="entry name" value="GGDEF DOMAIN-CONTAINING PROTEIN"/>
    <property type="match status" value="1"/>
</dbReference>
<dbReference type="RefSeq" id="WP_093272949.1">
    <property type="nucleotide sequence ID" value="NZ_FNDD01000010.1"/>
</dbReference>
<dbReference type="Pfam" id="PF03924">
    <property type="entry name" value="CHASE"/>
    <property type="match status" value="1"/>
</dbReference>
<keyword evidence="4 5" id="KW-0472">Membrane</keyword>
<dbReference type="InterPro" id="IPR006189">
    <property type="entry name" value="CHASE_dom"/>
</dbReference>
<evidence type="ECO:0000256" key="1">
    <source>
        <dbReference type="ARBA" id="ARBA00004370"/>
    </source>
</evidence>
<dbReference type="STRING" id="861298.SAMN04488136_11038"/>
<sequence>MGRYTRRQIAVAIILTIITIISIGMIEHLNSNQRAFIRDRIQDEARGDLSHIRAQLEAAILSDIYVLSSLTTLVSLSPNNDLSSWKEVARRIKRKSRHIKVIGLAPDDVVRFIYPLQGNEKVLGLDYRTVPKQWASIDRAREIENIFISGPVSLVQGGQALIVRIPIFTDPPNNKHYWGVCSAVISMDTLFLDAGVELFSFRYNIAIKGVDSTGNYGEIFYGDEQTFNDAFATETVHFPYGSWYIAASQKQDVLNQMPWNHRDLVRIMGYLVLATILLAFYAVYRLYQMADARALHDELTGLPNRRYFMFSLESLFNEQAKEPDSISLFAILNIDIDKFKAINDRYGHAAGDKVLVACAQRIKGALRSSDLVARIGGDEFLALLPRFNQSEEVETICVKVREAISQTPVVYKQHLIEVKASVGFVRYRDDFQSVEEMLHLADQRMYAEKREK</sequence>
<dbReference type="SMART" id="SM00267">
    <property type="entry name" value="GGDEF"/>
    <property type="match status" value="1"/>
</dbReference>
<feature type="transmembrane region" description="Helical" evidence="5">
    <location>
        <begin position="267"/>
        <end position="287"/>
    </location>
</feature>
<evidence type="ECO:0000313" key="9">
    <source>
        <dbReference type="Proteomes" id="UP000198854"/>
    </source>
</evidence>
<dbReference type="InterPro" id="IPR042240">
    <property type="entry name" value="CHASE_sf"/>
</dbReference>
<feature type="domain" description="GGDEF" evidence="7">
    <location>
        <begin position="327"/>
        <end position="452"/>
    </location>
</feature>
<dbReference type="OrthoDB" id="9812260at2"/>
<dbReference type="PROSITE" id="PS50887">
    <property type="entry name" value="GGDEF"/>
    <property type="match status" value="1"/>
</dbReference>
<keyword evidence="2 5" id="KW-0812">Transmembrane</keyword>
<evidence type="ECO:0000256" key="2">
    <source>
        <dbReference type="ARBA" id="ARBA00022692"/>
    </source>
</evidence>
<dbReference type="SMART" id="SM01079">
    <property type="entry name" value="CHASE"/>
    <property type="match status" value="1"/>
</dbReference>
<dbReference type="Gene3D" id="3.30.450.350">
    <property type="entry name" value="CHASE domain"/>
    <property type="match status" value="1"/>
</dbReference>
<dbReference type="InterPro" id="IPR052163">
    <property type="entry name" value="DGC-Regulatory_Protein"/>
</dbReference>
<feature type="domain" description="CHASE" evidence="6">
    <location>
        <begin position="109"/>
        <end position="246"/>
    </location>
</feature>
<dbReference type="SUPFAM" id="SSF55073">
    <property type="entry name" value="Nucleotide cyclase"/>
    <property type="match status" value="1"/>
</dbReference>
<dbReference type="NCBIfam" id="TIGR00254">
    <property type="entry name" value="GGDEF"/>
    <property type="match status" value="1"/>
</dbReference>
<feature type="transmembrane region" description="Helical" evidence="5">
    <location>
        <begin position="9"/>
        <end position="26"/>
    </location>
</feature>
<reference evidence="8 9" key="1">
    <citation type="submission" date="2016-10" db="EMBL/GenBank/DDBJ databases">
        <authorList>
            <person name="de Groot N.N."/>
        </authorList>
    </citation>
    <scope>NUCLEOTIDE SEQUENCE [LARGE SCALE GENOMIC DNA]</scope>
    <source>
        <strain evidence="8 9">CGMCC 1.10228</strain>
    </source>
</reference>
<dbReference type="PROSITE" id="PS50839">
    <property type="entry name" value="CHASE"/>
    <property type="match status" value="1"/>
</dbReference>
<dbReference type="InterPro" id="IPR029787">
    <property type="entry name" value="Nucleotide_cyclase"/>
</dbReference>
<dbReference type="EMBL" id="FNDD01000010">
    <property type="protein sequence ID" value="SDH18423.1"/>
    <property type="molecule type" value="Genomic_DNA"/>
</dbReference>
<evidence type="ECO:0000256" key="5">
    <source>
        <dbReference type="SAM" id="Phobius"/>
    </source>
</evidence>
<dbReference type="AlphaFoldDB" id="A0A1G8AC31"/>
<keyword evidence="3 5" id="KW-1133">Transmembrane helix</keyword>
<name>A0A1G8AC31_9VIBR</name>
<evidence type="ECO:0000313" key="8">
    <source>
        <dbReference type="EMBL" id="SDH18423.1"/>
    </source>
</evidence>
<gene>
    <name evidence="8" type="ORF">SAMN04488136_11038</name>
</gene>
<evidence type="ECO:0000259" key="7">
    <source>
        <dbReference type="PROSITE" id="PS50887"/>
    </source>
</evidence>
<dbReference type="Proteomes" id="UP000198854">
    <property type="component" value="Unassembled WGS sequence"/>
</dbReference>
<proteinExistence type="predicted"/>
<dbReference type="PANTHER" id="PTHR46663">
    <property type="entry name" value="DIGUANYLATE CYCLASE DGCT-RELATED"/>
    <property type="match status" value="1"/>
</dbReference>
<evidence type="ECO:0000256" key="4">
    <source>
        <dbReference type="ARBA" id="ARBA00023136"/>
    </source>
</evidence>
<evidence type="ECO:0000259" key="6">
    <source>
        <dbReference type="PROSITE" id="PS50839"/>
    </source>
</evidence>
<organism evidence="8 9">
    <name type="scientific">Vibrio xiamenensis</name>
    <dbReference type="NCBI Taxonomy" id="861298"/>
    <lineage>
        <taxon>Bacteria</taxon>
        <taxon>Pseudomonadati</taxon>
        <taxon>Pseudomonadota</taxon>
        <taxon>Gammaproteobacteria</taxon>
        <taxon>Vibrionales</taxon>
        <taxon>Vibrionaceae</taxon>
        <taxon>Vibrio</taxon>
    </lineage>
</organism>
<dbReference type="GO" id="GO:0007165">
    <property type="term" value="P:signal transduction"/>
    <property type="evidence" value="ECO:0007669"/>
    <property type="project" value="UniProtKB-ARBA"/>
</dbReference>
<keyword evidence="9" id="KW-1185">Reference proteome</keyword>
<dbReference type="CDD" id="cd01949">
    <property type="entry name" value="GGDEF"/>
    <property type="match status" value="1"/>
</dbReference>
<dbReference type="GO" id="GO:0016020">
    <property type="term" value="C:membrane"/>
    <property type="evidence" value="ECO:0007669"/>
    <property type="project" value="UniProtKB-SubCell"/>
</dbReference>
<accession>A0A1G8AC31</accession>
<dbReference type="InterPro" id="IPR000160">
    <property type="entry name" value="GGDEF_dom"/>
</dbReference>
<protein>
    <submittedName>
        <fullName evidence="8">Diguanylate cyclase (GGDEF) domain-containing protein</fullName>
    </submittedName>
</protein>
<dbReference type="Pfam" id="PF00990">
    <property type="entry name" value="GGDEF"/>
    <property type="match status" value="1"/>
</dbReference>
<evidence type="ECO:0000256" key="3">
    <source>
        <dbReference type="ARBA" id="ARBA00022989"/>
    </source>
</evidence>
<dbReference type="Gene3D" id="3.30.70.270">
    <property type="match status" value="1"/>
</dbReference>
<dbReference type="InterPro" id="IPR043128">
    <property type="entry name" value="Rev_trsase/Diguanyl_cyclase"/>
</dbReference>
<comment type="subcellular location">
    <subcellularLocation>
        <location evidence="1">Membrane</location>
    </subcellularLocation>
</comment>